<evidence type="ECO:0000313" key="4">
    <source>
        <dbReference type="EMBL" id="MFD2161734.1"/>
    </source>
</evidence>
<evidence type="ECO:0000256" key="1">
    <source>
        <dbReference type="ARBA" id="ARBA00022679"/>
    </source>
</evidence>
<dbReference type="InterPro" id="IPR050834">
    <property type="entry name" value="Glycosyltransf_2"/>
</dbReference>
<accession>A0ABW4ZI79</accession>
<gene>
    <name evidence="4" type="ORF">ACFSJU_04970</name>
</gene>
<feature type="domain" description="Glycosyltransferase 2-like" evidence="2">
    <location>
        <begin position="5"/>
        <end position="106"/>
    </location>
</feature>
<dbReference type="Gene3D" id="3.90.550.10">
    <property type="entry name" value="Spore Coat Polysaccharide Biosynthesis Protein SpsA, Chain A"/>
    <property type="match status" value="1"/>
</dbReference>
<evidence type="ECO:0000259" key="3">
    <source>
        <dbReference type="Pfam" id="PF02709"/>
    </source>
</evidence>
<proteinExistence type="predicted"/>
<keyword evidence="1" id="KW-0808">Transferase</keyword>
<reference evidence="5" key="1">
    <citation type="journal article" date="2019" name="Int. J. Syst. Evol. Microbiol.">
        <title>The Global Catalogue of Microorganisms (GCM) 10K type strain sequencing project: providing services to taxonomists for standard genome sequencing and annotation.</title>
        <authorList>
            <consortium name="The Broad Institute Genomics Platform"/>
            <consortium name="The Broad Institute Genome Sequencing Center for Infectious Disease"/>
            <person name="Wu L."/>
            <person name="Ma J."/>
        </authorList>
    </citation>
    <scope>NUCLEOTIDE SEQUENCE [LARGE SCALE GENOMIC DNA]</scope>
    <source>
        <strain evidence="5">KCTC 42217</strain>
    </source>
</reference>
<dbReference type="Pfam" id="PF00535">
    <property type="entry name" value="Glycos_transf_2"/>
    <property type="match status" value="1"/>
</dbReference>
<dbReference type="EMBL" id="JBHUHZ010000001">
    <property type="protein sequence ID" value="MFD2161734.1"/>
    <property type="molecule type" value="Genomic_DNA"/>
</dbReference>
<dbReference type="InterPro" id="IPR001173">
    <property type="entry name" value="Glyco_trans_2-like"/>
</dbReference>
<feature type="domain" description="Galactosyltransferase C-terminal" evidence="3">
    <location>
        <begin position="165"/>
        <end position="228"/>
    </location>
</feature>
<dbReference type="InterPro" id="IPR027791">
    <property type="entry name" value="Galactosyl_T_C"/>
</dbReference>
<name>A0ABW4ZI79_9SPHI</name>
<dbReference type="SUPFAM" id="SSF53448">
    <property type="entry name" value="Nucleotide-diphospho-sugar transferases"/>
    <property type="match status" value="1"/>
</dbReference>
<organism evidence="4 5">
    <name type="scientific">Paradesertivirga mongoliensis</name>
    <dbReference type="NCBI Taxonomy" id="2100740"/>
    <lineage>
        <taxon>Bacteria</taxon>
        <taxon>Pseudomonadati</taxon>
        <taxon>Bacteroidota</taxon>
        <taxon>Sphingobacteriia</taxon>
        <taxon>Sphingobacteriales</taxon>
        <taxon>Sphingobacteriaceae</taxon>
        <taxon>Paradesertivirga</taxon>
    </lineage>
</organism>
<evidence type="ECO:0000259" key="2">
    <source>
        <dbReference type="Pfam" id="PF00535"/>
    </source>
</evidence>
<dbReference type="RefSeq" id="WP_255898663.1">
    <property type="nucleotide sequence ID" value="NZ_JAFMZO010000001.1"/>
</dbReference>
<protein>
    <submittedName>
        <fullName evidence="4">Glycosyltransferase family 2 protein</fullName>
    </submittedName>
</protein>
<dbReference type="Pfam" id="PF02709">
    <property type="entry name" value="Glyco_transf_7C"/>
    <property type="match status" value="1"/>
</dbReference>
<evidence type="ECO:0000313" key="5">
    <source>
        <dbReference type="Proteomes" id="UP001597387"/>
    </source>
</evidence>
<dbReference type="PANTHER" id="PTHR43685">
    <property type="entry name" value="GLYCOSYLTRANSFERASE"/>
    <property type="match status" value="1"/>
</dbReference>
<comment type="caution">
    <text evidence="4">The sequence shown here is derived from an EMBL/GenBank/DDBJ whole genome shotgun (WGS) entry which is preliminary data.</text>
</comment>
<sequence>MVKCSLIISTYNSPDYLNLCLKSVRRQVYLPNEIIIADDGSSDATKQLIDGYRTKIGVPIKHVWHEDVGFRKTIILNEAIRQSSCEYIIQIDGDVILEKHFIEDHLSCSEPGVFVRGTRALMTKAKSDEVLSTGNIALTPLSNGLENRNNAIRFLPLQFFAIRKSNNSRRVRGSNISFWKEDFITVNGYNNDLSGWGHEDEELAARFINNGILKKIVKFMAVQYHIYHPMLTKELESSHSAVLENVVQNNVKVCANGYKFLR</sequence>
<dbReference type="CDD" id="cd06420">
    <property type="entry name" value="GT2_Chondriotin_Pol_N"/>
    <property type="match status" value="1"/>
</dbReference>
<dbReference type="InterPro" id="IPR029044">
    <property type="entry name" value="Nucleotide-diphossugar_trans"/>
</dbReference>
<dbReference type="PANTHER" id="PTHR43685:SF3">
    <property type="entry name" value="SLR2126 PROTEIN"/>
    <property type="match status" value="1"/>
</dbReference>
<keyword evidence="5" id="KW-1185">Reference proteome</keyword>
<dbReference type="Proteomes" id="UP001597387">
    <property type="component" value="Unassembled WGS sequence"/>
</dbReference>